<keyword evidence="1" id="KW-0472">Membrane</keyword>
<organism evidence="2 3">
    <name type="scientific">Paramarasmius palmivorus</name>
    <dbReference type="NCBI Taxonomy" id="297713"/>
    <lineage>
        <taxon>Eukaryota</taxon>
        <taxon>Fungi</taxon>
        <taxon>Dikarya</taxon>
        <taxon>Basidiomycota</taxon>
        <taxon>Agaricomycotina</taxon>
        <taxon>Agaricomycetes</taxon>
        <taxon>Agaricomycetidae</taxon>
        <taxon>Agaricales</taxon>
        <taxon>Marasmiineae</taxon>
        <taxon>Marasmiaceae</taxon>
        <taxon>Paramarasmius</taxon>
    </lineage>
</organism>
<evidence type="ECO:0000313" key="2">
    <source>
        <dbReference type="EMBL" id="KAK7023633.1"/>
    </source>
</evidence>
<reference evidence="2 3" key="1">
    <citation type="submission" date="2024-01" db="EMBL/GenBank/DDBJ databases">
        <title>A draft genome for a cacao thread blight-causing isolate of Paramarasmius palmivorus.</title>
        <authorList>
            <person name="Baruah I.K."/>
            <person name="Bukari Y."/>
            <person name="Amoako-Attah I."/>
            <person name="Meinhardt L.W."/>
            <person name="Bailey B.A."/>
            <person name="Cohen S.P."/>
        </authorList>
    </citation>
    <scope>NUCLEOTIDE SEQUENCE [LARGE SCALE GENOMIC DNA]</scope>
    <source>
        <strain evidence="2 3">GH-12</strain>
    </source>
</reference>
<comment type="caution">
    <text evidence="2">The sequence shown here is derived from an EMBL/GenBank/DDBJ whole genome shotgun (WGS) entry which is preliminary data.</text>
</comment>
<proteinExistence type="predicted"/>
<evidence type="ECO:0000313" key="3">
    <source>
        <dbReference type="Proteomes" id="UP001383192"/>
    </source>
</evidence>
<dbReference type="PANTHER" id="PTHR35043">
    <property type="entry name" value="TRANSCRIPTION FACTOR DOMAIN-CONTAINING PROTEIN"/>
    <property type="match status" value="1"/>
</dbReference>
<dbReference type="PANTHER" id="PTHR35043:SF8">
    <property type="entry name" value="DUF4220 DOMAIN-CONTAINING PROTEIN"/>
    <property type="match status" value="1"/>
</dbReference>
<keyword evidence="3" id="KW-1185">Reference proteome</keyword>
<dbReference type="Proteomes" id="UP001383192">
    <property type="component" value="Unassembled WGS sequence"/>
</dbReference>
<protein>
    <submittedName>
        <fullName evidence="2">Uncharacterized protein</fullName>
    </submittedName>
</protein>
<feature type="transmembrane region" description="Helical" evidence="1">
    <location>
        <begin position="145"/>
        <end position="168"/>
    </location>
</feature>
<feature type="transmembrane region" description="Helical" evidence="1">
    <location>
        <begin position="338"/>
        <end position="360"/>
    </location>
</feature>
<feature type="transmembrane region" description="Helical" evidence="1">
    <location>
        <begin position="380"/>
        <end position="411"/>
    </location>
</feature>
<feature type="transmembrane region" description="Helical" evidence="1">
    <location>
        <begin position="306"/>
        <end position="326"/>
    </location>
</feature>
<accession>A0AAW0BEX9</accession>
<sequence length="444" mass="49783">MGGFALYDGDEFCGYLWNDRCILPNTSQQALRVKIQNHHEVVQAATMEIDEYGQRNITGEAEDSCSESDSDETCSMRKEASVKKPVTLLDNAKFLKYLIENGYIPITEDEITDNISHSNSITKIIAVIQTAWFLLQVGARAMEGLAITELEIITVGFAVLNFGTYFLWWNKPVRVKHPVRVYWRQQRVIRKKDNKDGAQDQISKIRKIVAGIWDLVRDAAIKFGTSMIVIFNFLKDPLNSDHDDSKLNDKSIPGPNWRTLLQLVGLPYSVVVRLIGASICIILDNIDTAEYMASVVGSSRLEDDPLTVYIVVYGLTTLFGAIHCIPWSFEFSTRTERLLWRISASGLVILPLTLLVVIAMGKLIASIDDIFRSRIDKGSWAFGIMQGISVVCIGLPAFVIGVTLPFAYIVARVNLLSLALMELRILPQSAYQTVEWTTFIPHIG</sequence>
<name>A0AAW0BEX9_9AGAR</name>
<feature type="transmembrane region" description="Helical" evidence="1">
    <location>
        <begin position="260"/>
        <end position="286"/>
    </location>
</feature>
<keyword evidence="1" id="KW-0812">Transmembrane</keyword>
<evidence type="ECO:0000256" key="1">
    <source>
        <dbReference type="SAM" id="Phobius"/>
    </source>
</evidence>
<gene>
    <name evidence="2" type="ORF">VNI00_016595</name>
</gene>
<keyword evidence="1" id="KW-1133">Transmembrane helix</keyword>
<dbReference type="AlphaFoldDB" id="A0AAW0BEX9"/>
<dbReference type="EMBL" id="JAYKXP010000133">
    <property type="protein sequence ID" value="KAK7023633.1"/>
    <property type="molecule type" value="Genomic_DNA"/>
</dbReference>